<feature type="region of interest" description="Disordered" evidence="2">
    <location>
        <begin position="205"/>
        <end position="234"/>
    </location>
</feature>
<dbReference type="GO" id="GO:0008745">
    <property type="term" value="F:N-acetylmuramoyl-L-alanine amidase activity"/>
    <property type="evidence" value="ECO:0007669"/>
    <property type="project" value="UniProtKB-EC"/>
</dbReference>
<dbReference type="InterPro" id="IPR025965">
    <property type="entry name" value="FlgD/Vpr_Ig-like"/>
</dbReference>
<evidence type="ECO:0000313" key="6">
    <source>
        <dbReference type="Proteomes" id="UP000677804"/>
    </source>
</evidence>
<feature type="compositionally biased region" description="Low complexity" evidence="2">
    <location>
        <begin position="214"/>
        <end position="234"/>
    </location>
</feature>
<dbReference type="InterPro" id="IPR002502">
    <property type="entry name" value="Amidase_domain"/>
</dbReference>
<protein>
    <submittedName>
        <fullName evidence="5">N-acetylmuramoyl-L-alanine amidase</fullName>
        <ecNumber evidence="5">3.5.1.28</ecNumber>
    </submittedName>
</protein>
<dbReference type="Proteomes" id="UP000677804">
    <property type="component" value="Chromosome"/>
</dbReference>
<dbReference type="Pfam" id="PF13860">
    <property type="entry name" value="FlgD_ig"/>
    <property type="match status" value="1"/>
</dbReference>
<dbReference type="PANTHER" id="PTHR11022:SF41">
    <property type="entry name" value="PEPTIDOGLYCAN-RECOGNITION PROTEIN LC-RELATED"/>
    <property type="match status" value="1"/>
</dbReference>
<comment type="similarity">
    <text evidence="1">Belongs to the N-acetylmuramoyl-L-alanine amidase 2 family.</text>
</comment>
<evidence type="ECO:0000259" key="4">
    <source>
        <dbReference type="SMART" id="SM00701"/>
    </source>
</evidence>
<accession>A0ABX8D178</accession>
<reference evidence="5 6" key="1">
    <citation type="submission" date="2021-05" db="EMBL/GenBank/DDBJ databases">
        <title>Novel species in genus Cellulomonas.</title>
        <authorList>
            <person name="Zhang G."/>
        </authorList>
    </citation>
    <scope>NUCLEOTIDE SEQUENCE [LARGE SCALE GENOMIC DNA]</scope>
    <source>
        <strain evidence="6">zg-ZUI222</strain>
    </source>
</reference>
<dbReference type="InterPro" id="IPR015510">
    <property type="entry name" value="PGRP"/>
</dbReference>
<gene>
    <name evidence="5" type="ORF">KG103_11985</name>
</gene>
<feature type="compositionally biased region" description="Low complexity" evidence="2">
    <location>
        <begin position="59"/>
        <end position="70"/>
    </location>
</feature>
<dbReference type="EC" id="3.5.1.28" evidence="5"/>
<dbReference type="SMART" id="SM00644">
    <property type="entry name" value="Ami_2"/>
    <property type="match status" value="1"/>
</dbReference>
<name>A0ABX8D178_9CELL</name>
<feature type="domain" description="Peptidoglycan recognition protein family" evidence="4">
    <location>
        <begin position="262"/>
        <end position="399"/>
    </location>
</feature>
<evidence type="ECO:0000256" key="2">
    <source>
        <dbReference type="SAM" id="MobiDB-lite"/>
    </source>
</evidence>
<dbReference type="EMBL" id="CP074405">
    <property type="protein sequence ID" value="QVI61215.1"/>
    <property type="molecule type" value="Genomic_DNA"/>
</dbReference>
<evidence type="ECO:0000256" key="1">
    <source>
        <dbReference type="ARBA" id="ARBA00007553"/>
    </source>
</evidence>
<feature type="compositionally biased region" description="Pro residues" evidence="2">
    <location>
        <begin position="46"/>
        <end position="58"/>
    </location>
</feature>
<organism evidence="5 6">
    <name type="scientific">Cellulomonas wangleii</name>
    <dbReference type="NCBI Taxonomy" id="2816956"/>
    <lineage>
        <taxon>Bacteria</taxon>
        <taxon>Bacillati</taxon>
        <taxon>Actinomycetota</taxon>
        <taxon>Actinomycetes</taxon>
        <taxon>Micrococcales</taxon>
        <taxon>Cellulomonadaceae</taxon>
        <taxon>Cellulomonas</taxon>
    </lineage>
</organism>
<evidence type="ECO:0000259" key="3">
    <source>
        <dbReference type="SMART" id="SM00644"/>
    </source>
</evidence>
<feature type="domain" description="N-acetylmuramoyl-L-alanine amidase" evidence="3">
    <location>
        <begin position="274"/>
        <end position="438"/>
    </location>
</feature>
<dbReference type="RefSeq" id="WP_213319911.1">
    <property type="nucleotide sequence ID" value="NZ_CP074405.1"/>
</dbReference>
<proteinExistence type="inferred from homology"/>
<keyword evidence="6" id="KW-1185">Reference proteome</keyword>
<dbReference type="CDD" id="cd06583">
    <property type="entry name" value="PGRP"/>
    <property type="match status" value="1"/>
</dbReference>
<dbReference type="Gene3D" id="3.40.80.10">
    <property type="entry name" value="Peptidoglycan recognition protein-like"/>
    <property type="match status" value="1"/>
</dbReference>
<feature type="compositionally biased region" description="Low complexity" evidence="2">
    <location>
        <begin position="19"/>
        <end position="45"/>
    </location>
</feature>
<dbReference type="SMART" id="SM00701">
    <property type="entry name" value="PGRP"/>
    <property type="match status" value="1"/>
</dbReference>
<feature type="compositionally biased region" description="Gly residues" evidence="2">
    <location>
        <begin position="1"/>
        <end position="18"/>
    </location>
</feature>
<dbReference type="PANTHER" id="PTHR11022">
    <property type="entry name" value="PEPTIDOGLYCAN RECOGNITION PROTEIN"/>
    <property type="match status" value="1"/>
</dbReference>
<sequence length="937" mass="94608">MLGGGLPASAGTVGGGAVPAGPAPVVEAAGPVTPSGSTAATVASPTPVPPSDQPPPTGSPTTESPTTEPGDVTVDEVAVAVAGAGQTALPADAASDADIATRDDAAQRRIVSEVVDVEEYHALGVTWAPDGPAGLEVSVRTETDGQWGEWVELETDDAAPDAGTSEAAAAQTRAGTGSVWIGGATRAQLAFDTEARQAQDLRVALVTSPPEPVSTPSTASRASSTSGASLGSGASGARVLGTSVPASGAVTTAAVAAAATAPGIISRAGWGAAPQRCEFDVAPTLLAAVVHHTAGPNSYRDVSEAAAQIRADQAYHQNSRGWCDIGYNYLVDKWGNVYEGRAGSGDRPVIGVHAGGFNTSTVGISMLGDYSSSTPPAATQESVARLIAWRMAAYHRDPTSTVGYTTLGGENSRYGAGTTLALPVVVSHRDLAYTACPGQAGYATLGAIRQRSRDLLGAGLVNPALSRSTVPYGSGLSVVGGVVSTVDWTLTVNDERSGATVARRIGSTGPSGGGAIITWDGRSDAGQYLGAGRYRLTVTGTQGGTGATVVPWSSTFTVEGSQDPAPVPEVPLGSRLGFVPVAPARLVDTRLTGASLGPHSRMDLTVAGVAGVPADARAVAINVTAVHSQTVTHLRVWPAGSAMPDTSTLNTDERRTSASGTFVGVGGDGKVSIYNHSGSTHVIVDITGYFTDGASGAGYVPLDAGVRLLDSRSDGGRLTSAATRRVQVAGREGIPSDASAVVMNLTSVGPSGVGNVVAYPSGGARPTVSSVNHYVGDNVSNRQVIPLGADGAVDLALQGAAADVVVDVVGWFGPGGTTYYTPQVPARAVDSRGEGGPLGAGAVRTVDLRRAGVPDGARAVAAVLTATQQTEMTFLTAWRPGLPRPLASDLNTGNGRDQANLVVPAVSADESIQVYNDRGTTQVIVDVQGWFEPRPPR</sequence>
<feature type="region of interest" description="Disordered" evidence="2">
    <location>
        <begin position="1"/>
        <end position="70"/>
    </location>
</feature>
<evidence type="ECO:0000313" key="5">
    <source>
        <dbReference type="EMBL" id="QVI61215.1"/>
    </source>
</evidence>
<dbReference type="InterPro" id="IPR036505">
    <property type="entry name" value="Amidase/PGRP_sf"/>
</dbReference>
<dbReference type="Pfam" id="PF01510">
    <property type="entry name" value="Amidase_2"/>
    <property type="match status" value="1"/>
</dbReference>
<dbReference type="SUPFAM" id="SSF55846">
    <property type="entry name" value="N-acetylmuramoyl-L-alanine amidase-like"/>
    <property type="match status" value="1"/>
</dbReference>
<dbReference type="InterPro" id="IPR006619">
    <property type="entry name" value="PGRP_domain_met/bac"/>
</dbReference>
<keyword evidence="5" id="KW-0378">Hydrolase</keyword>